<protein>
    <submittedName>
        <fullName evidence="1">Uncharacterized protein</fullName>
    </submittedName>
</protein>
<evidence type="ECO:0000313" key="2">
    <source>
        <dbReference type="Proteomes" id="UP000008320"/>
    </source>
</evidence>
<dbReference type="Proteomes" id="UP000008320">
    <property type="component" value="Chromosome"/>
</dbReference>
<dbReference type="EMBL" id="CP000236">
    <property type="protein sequence ID" value="ABD44736.1"/>
    <property type="molecule type" value="Genomic_DNA"/>
</dbReference>
<gene>
    <name evidence="1" type="ordered locus">ECH_0265</name>
</gene>
<name>Q2GHJ7_EHRCR</name>
<dbReference type="KEGG" id="ech:ECH_0265"/>
<dbReference type="HOGENOM" id="CLU_3250778_0_0_5"/>
<evidence type="ECO:0000313" key="1">
    <source>
        <dbReference type="EMBL" id="ABD44736.1"/>
    </source>
</evidence>
<sequence length="42" mass="4858">MIDKDKLNADKKNKNSNYVPTIDHNKFMILGICILHLFVAKI</sequence>
<keyword evidence="2" id="KW-1185">Reference proteome</keyword>
<accession>Q2GHJ7</accession>
<dbReference type="STRING" id="205920.ECH_0265"/>
<dbReference type="AlphaFoldDB" id="Q2GHJ7"/>
<proteinExistence type="predicted"/>
<organism evidence="1 2">
    <name type="scientific">Ehrlichia chaffeensis (strain ATCC CRL-10679 / Arkansas)</name>
    <dbReference type="NCBI Taxonomy" id="205920"/>
    <lineage>
        <taxon>Bacteria</taxon>
        <taxon>Pseudomonadati</taxon>
        <taxon>Pseudomonadota</taxon>
        <taxon>Alphaproteobacteria</taxon>
        <taxon>Rickettsiales</taxon>
        <taxon>Anaplasmataceae</taxon>
        <taxon>Ehrlichia</taxon>
    </lineage>
</organism>
<reference evidence="1 2" key="1">
    <citation type="journal article" date="2006" name="PLoS Genet.">
        <title>Comparative genomics of emerging human ehrlichiosis agents.</title>
        <authorList>
            <person name="Dunning Hotopp J.C."/>
            <person name="Lin M."/>
            <person name="Madupu R."/>
            <person name="Crabtree J."/>
            <person name="Angiuoli S.V."/>
            <person name="Eisen J.A."/>
            <person name="Seshadri R."/>
            <person name="Ren Q."/>
            <person name="Wu M."/>
            <person name="Utterback T.R."/>
            <person name="Smith S."/>
            <person name="Lewis M."/>
            <person name="Khouri H."/>
            <person name="Zhang C."/>
            <person name="Niu H."/>
            <person name="Lin Q."/>
            <person name="Ohashi N."/>
            <person name="Zhi N."/>
            <person name="Nelson W."/>
            <person name="Brinkac L.M."/>
            <person name="Dodson R.J."/>
            <person name="Rosovitz M.J."/>
            <person name="Sundaram J."/>
            <person name="Daugherty S.C."/>
            <person name="Davidsen T."/>
            <person name="Durkin A.S."/>
            <person name="Gwinn M."/>
            <person name="Haft D.H."/>
            <person name="Selengut J.D."/>
            <person name="Sullivan S.A."/>
            <person name="Zafar N."/>
            <person name="Zhou L."/>
            <person name="Benahmed F."/>
            <person name="Forberger H."/>
            <person name="Halpin R."/>
            <person name="Mulligan S."/>
            <person name="Robinson J."/>
            <person name="White O."/>
            <person name="Rikihisa Y."/>
            <person name="Tettelin H."/>
        </authorList>
    </citation>
    <scope>NUCLEOTIDE SEQUENCE [LARGE SCALE GENOMIC DNA]</scope>
    <source>
        <strain evidence="2">ATCC CRL-10679 / Arkansas</strain>
    </source>
</reference>